<dbReference type="InterPro" id="IPR050910">
    <property type="entry name" value="JMJD6_ArgDemeth/LysHydrox"/>
</dbReference>
<evidence type="ECO:0000313" key="3">
    <source>
        <dbReference type="EMBL" id="KAL3797494.1"/>
    </source>
</evidence>
<dbReference type="Proteomes" id="UP001516023">
    <property type="component" value="Unassembled WGS sequence"/>
</dbReference>
<gene>
    <name evidence="3" type="ORF">HJC23_009858</name>
</gene>
<dbReference type="EMBL" id="JABMIG020000054">
    <property type="protein sequence ID" value="KAL3797494.1"/>
    <property type="molecule type" value="Genomic_DNA"/>
</dbReference>
<name>A0ABD3QBP9_9STRA</name>
<dbReference type="PROSITE" id="PS51184">
    <property type="entry name" value="JMJC"/>
    <property type="match status" value="1"/>
</dbReference>
<dbReference type="Gene3D" id="2.60.120.650">
    <property type="entry name" value="Cupin"/>
    <property type="match status" value="1"/>
</dbReference>
<feature type="domain" description="JmjC" evidence="2">
    <location>
        <begin position="331"/>
        <end position="507"/>
    </location>
</feature>
<protein>
    <recommendedName>
        <fullName evidence="2">JmjC domain-containing protein</fullName>
    </recommendedName>
</protein>
<keyword evidence="4" id="KW-1185">Reference proteome</keyword>
<organism evidence="3 4">
    <name type="scientific">Cyclotella cryptica</name>
    <dbReference type="NCBI Taxonomy" id="29204"/>
    <lineage>
        <taxon>Eukaryota</taxon>
        <taxon>Sar</taxon>
        <taxon>Stramenopiles</taxon>
        <taxon>Ochrophyta</taxon>
        <taxon>Bacillariophyta</taxon>
        <taxon>Coscinodiscophyceae</taxon>
        <taxon>Thalassiosirophycidae</taxon>
        <taxon>Stephanodiscales</taxon>
        <taxon>Stephanodiscaceae</taxon>
        <taxon>Cyclotella</taxon>
    </lineage>
</organism>
<feature type="region of interest" description="Disordered" evidence="1">
    <location>
        <begin position="233"/>
        <end position="254"/>
    </location>
</feature>
<sequence length="538" mass="60504">MMVKNYVHERYLDPEERFEIFTVKAAERPHLLRWTPAESHESETASIAGTNEEKKIDSCSDNNGFDDSEALQLPPPLTDGCDLPGWRCAGIAPSMNSSLCDNKGEIDVDYPFQGSLNVGAASTLFRRETMFPFICSSAVSKEFCDGITSVHGGSCWWYSAKQQFHTPPPLERAAPVVQHEDVALLVEYNPQTSSELKADHNKTRKVTIFSLEYEMKNRPVKILGATNGWEAMPKYEDGSEPRRQVIDGSDPEKSSGWMDNGEFSVLFSGEGSGGWTFANLVSRFGDVMFRFSDQHGEMMSLGTYAKYIINPEGLSDDSPLGIYDSEFGDDEVTSVLLSEYSVPTCFSQDLFELVDLGENGPTEMSEQEQVKIPRPPYRWILIGPERSGTGMHVDPLWTNAWVTVLQGLKRWLLFPPDTPHDMIGMSQDKPQIPSSVWFHDFYDKVTSSSWPKCYQPVEVLQHAGETVFVPAGWPHLVLNLALTVAVTHNYASEFGPFSRMCEEVSVEEPEFAVRWYSGLRKHGRDDLTLFARQKNLIL</sequence>
<dbReference type="InterPro" id="IPR003347">
    <property type="entry name" value="JmjC_dom"/>
</dbReference>
<evidence type="ECO:0000256" key="1">
    <source>
        <dbReference type="SAM" id="MobiDB-lite"/>
    </source>
</evidence>
<feature type="compositionally biased region" description="Basic and acidic residues" evidence="1">
    <location>
        <begin position="233"/>
        <end position="253"/>
    </location>
</feature>
<proteinExistence type="predicted"/>
<dbReference type="SMART" id="SM00558">
    <property type="entry name" value="JmjC"/>
    <property type="match status" value="1"/>
</dbReference>
<reference evidence="3 4" key="1">
    <citation type="journal article" date="2020" name="G3 (Bethesda)">
        <title>Improved Reference Genome for Cyclotella cryptica CCMP332, a Model for Cell Wall Morphogenesis, Salinity Adaptation, and Lipid Production in Diatoms (Bacillariophyta).</title>
        <authorList>
            <person name="Roberts W.R."/>
            <person name="Downey K.M."/>
            <person name="Ruck E.C."/>
            <person name="Traller J.C."/>
            <person name="Alverson A.J."/>
        </authorList>
    </citation>
    <scope>NUCLEOTIDE SEQUENCE [LARGE SCALE GENOMIC DNA]</scope>
    <source>
        <strain evidence="3 4">CCMP332</strain>
    </source>
</reference>
<evidence type="ECO:0000259" key="2">
    <source>
        <dbReference type="PROSITE" id="PS51184"/>
    </source>
</evidence>
<dbReference type="AlphaFoldDB" id="A0ABD3QBP9"/>
<comment type="caution">
    <text evidence="3">The sequence shown here is derived from an EMBL/GenBank/DDBJ whole genome shotgun (WGS) entry which is preliminary data.</text>
</comment>
<evidence type="ECO:0000313" key="4">
    <source>
        <dbReference type="Proteomes" id="UP001516023"/>
    </source>
</evidence>
<feature type="region of interest" description="Disordered" evidence="1">
    <location>
        <begin position="36"/>
        <end position="61"/>
    </location>
</feature>
<dbReference type="PANTHER" id="PTHR12480">
    <property type="entry name" value="ARGININE DEMETHYLASE AND LYSYL-HYDROXYLASE JMJD"/>
    <property type="match status" value="1"/>
</dbReference>
<dbReference type="Pfam" id="PF02373">
    <property type="entry name" value="JmjC"/>
    <property type="match status" value="1"/>
</dbReference>
<accession>A0ABD3QBP9</accession>
<dbReference type="SUPFAM" id="SSF51197">
    <property type="entry name" value="Clavaminate synthase-like"/>
    <property type="match status" value="1"/>
</dbReference>